<evidence type="ECO:0000313" key="13">
    <source>
        <dbReference type="EMBL" id="VVD75998.1"/>
    </source>
</evidence>
<comment type="subcellular location">
    <subcellularLocation>
        <location evidence="1">Cell inner membrane</location>
        <topology evidence="1">Single-pass membrane protein</topology>
        <orientation evidence="1">Periplasmic side</orientation>
    </subcellularLocation>
</comment>
<dbReference type="GO" id="GO:0098797">
    <property type="term" value="C:plasma membrane protein complex"/>
    <property type="evidence" value="ECO:0007669"/>
    <property type="project" value="TreeGrafter"/>
</dbReference>
<keyword evidence="3" id="KW-0813">Transport</keyword>
<keyword evidence="9 11" id="KW-0472">Membrane</keyword>
<dbReference type="PANTHER" id="PTHR33446:SF2">
    <property type="entry name" value="PROTEIN TONB"/>
    <property type="match status" value="1"/>
</dbReference>
<feature type="transmembrane region" description="Helical" evidence="11">
    <location>
        <begin position="20"/>
        <end position="41"/>
    </location>
</feature>
<evidence type="ECO:0000256" key="7">
    <source>
        <dbReference type="ARBA" id="ARBA00022927"/>
    </source>
</evidence>
<dbReference type="AlphaFoldDB" id="A0A5E4SNM9"/>
<dbReference type="NCBIfam" id="TIGR01352">
    <property type="entry name" value="tonB_Cterm"/>
    <property type="match status" value="1"/>
</dbReference>
<protein>
    <submittedName>
        <fullName evidence="13">Energy transducer TonB</fullName>
    </submittedName>
</protein>
<keyword evidence="5" id="KW-0997">Cell inner membrane</keyword>
<feature type="compositionally biased region" description="Pro residues" evidence="10">
    <location>
        <begin position="64"/>
        <end position="95"/>
    </location>
</feature>
<proteinExistence type="inferred from homology"/>
<dbReference type="PROSITE" id="PS52015">
    <property type="entry name" value="TONB_CTD"/>
    <property type="match status" value="1"/>
</dbReference>
<gene>
    <name evidence="13" type="ORF">PCE31106_00863</name>
</gene>
<evidence type="ECO:0000256" key="6">
    <source>
        <dbReference type="ARBA" id="ARBA00022692"/>
    </source>
</evidence>
<sequence>MSTVPPSGLTLMPSRDPLMSPRAVAIAAVIVVAHIAALVGLSHLRNAPAPATIVPTVFTATIVPPQPRPAPPQASPPKPAPEPPKPKVAPPPPKPRVSAPNAIAQKAEPVAPPQPSAEPVKDTAPVAPAAPPAPAQAVAPPGRVEGLKLECPDPPLIYPTQSRRLGEEGVATVRMVINVQGRVAEANIVKSSGYPRLDKAAIESAYKMRCAAPMKDGRAVETTATKPFRFNIDN</sequence>
<name>A0A5E4SNM9_9BURK</name>
<keyword evidence="4" id="KW-1003">Cell membrane</keyword>
<dbReference type="InterPro" id="IPR051045">
    <property type="entry name" value="TonB-dependent_transducer"/>
</dbReference>
<keyword evidence="7" id="KW-0653">Protein transport</keyword>
<reference evidence="13 14" key="1">
    <citation type="submission" date="2019-08" db="EMBL/GenBank/DDBJ databases">
        <authorList>
            <person name="Peeters C."/>
        </authorList>
    </citation>
    <scope>NUCLEOTIDE SEQUENCE [LARGE SCALE GENOMIC DNA]</scope>
    <source>
        <strain evidence="13 14">LMG 31106</strain>
    </source>
</reference>
<evidence type="ECO:0000256" key="4">
    <source>
        <dbReference type="ARBA" id="ARBA00022475"/>
    </source>
</evidence>
<organism evidence="13 14">
    <name type="scientific">Pandoraea cepalis</name>
    <dbReference type="NCBI Taxonomy" id="2508294"/>
    <lineage>
        <taxon>Bacteria</taxon>
        <taxon>Pseudomonadati</taxon>
        <taxon>Pseudomonadota</taxon>
        <taxon>Betaproteobacteria</taxon>
        <taxon>Burkholderiales</taxon>
        <taxon>Burkholderiaceae</taxon>
        <taxon>Pandoraea</taxon>
    </lineage>
</organism>
<feature type="region of interest" description="Disordered" evidence="10">
    <location>
        <begin position="64"/>
        <end position="140"/>
    </location>
</feature>
<dbReference type="GO" id="GO:0031992">
    <property type="term" value="F:energy transducer activity"/>
    <property type="evidence" value="ECO:0007669"/>
    <property type="project" value="TreeGrafter"/>
</dbReference>
<evidence type="ECO:0000256" key="3">
    <source>
        <dbReference type="ARBA" id="ARBA00022448"/>
    </source>
</evidence>
<keyword evidence="8 11" id="KW-1133">Transmembrane helix</keyword>
<feature type="domain" description="TonB C-terminal" evidence="12">
    <location>
        <begin position="143"/>
        <end position="234"/>
    </location>
</feature>
<evidence type="ECO:0000256" key="11">
    <source>
        <dbReference type="SAM" id="Phobius"/>
    </source>
</evidence>
<dbReference type="GO" id="GO:0055085">
    <property type="term" value="P:transmembrane transport"/>
    <property type="evidence" value="ECO:0007669"/>
    <property type="project" value="InterPro"/>
</dbReference>
<keyword evidence="6 11" id="KW-0812">Transmembrane</keyword>
<evidence type="ECO:0000256" key="9">
    <source>
        <dbReference type="ARBA" id="ARBA00023136"/>
    </source>
</evidence>
<dbReference type="PANTHER" id="PTHR33446">
    <property type="entry name" value="PROTEIN TONB-RELATED"/>
    <property type="match status" value="1"/>
</dbReference>
<evidence type="ECO:0000256" key="8">
    <source>
        <dbReference type="ARBA" id="ARBA00022989"/>
    </source>
</evidence>
<dbReference type="EMBL" id="CABPSL010000001">
    <property type="protein sequence ID" value="VVD75998.1"/>
    <property type="molecule type" value="Genomic_DNA"/>
</dbReference>
<evidence type="ECO:0000313" key="14">
    <source>
        <dbReference type="Proteomes" id="UP000384354"/>
    </source>
</evidence>
<evidence type="ECO:0000256" key="10">
    <source>
        <dbReference type="SAM" id="MobiDB-lite"/>
    </source>
</evidence>
<dbReference type="SUPFAM" id="SSF74653">
    <property type="entry name" value="TolA/TonB C-terminal domain"/>
    <property type="match status" value="1"/>
</dbReference>
<evidence type="ECO:0000256" key="2">
    <source>
        <dbReference type="ARBA" id="ARBA00006555"/>
    </source>
</evidence>
<evidence type="ECO:0000259" key="12">
    <source>
        <dbReference type="PROSITE" id="PS52015"/>
    </source>
</evidence>
<dbReference type="Proteomes" id="UP000384354">
    <property type="component" value="Unassembled WGS sequence"/>
</dbReference>
<dbReference type="InterPro" id="IPR037682">
    <property type="entry name" value="TonB_C"/>
</dbReference>
<dbReference type="GO" id="GO:0015031">
    <property type="term" value="P:protein transport"/>
    <property type="evidence" value="ECO:0007669"/>
    <property type="project" value="UniProtKB-KW"/>
</dbReference>
<accession>A0A5E4SNM9</accession>
<comment type="similarity">
    <text evidence="2">Belongs to the TonB family.</text>
</comment>
<dbReference type="Pfam" id="PF03544">
    <property type="entry name" value="TonB_C"/>
    <property type="match status" value="1"/>
</dbReference>
<evidence type="ECO:0000256" key="1">
    <source>
        <dbReference type="ARBA" id="ARBA00004383"/>
    </source>
</evidence>
<dbReference type="Gene3D" id="3.30.1150.10">
    <property type="match status" value="1"/>
</dbReference>
<dbReference type="InterPro" id="IPR006260">
    <property type="entry name" value="TonB/TolA_C"/>
</dbReference>
<evidence type="ECO:0000256" key="5">
    <source>
        <dbReference type="ARBA" id="ARBA00022519"/>
    </source>
</evidence>